<feature type="transmembrane region" description="Helical" evidence="1">
    <location>
        <begin position="303"/>
        <end position="321"/>
    </location>
</feature>
<evidence type="ECO:0008006" key="4">
    <source>
        <dbReference type="Google" id="ProtNLM"/>
    </source>
</evidence>
<keyword evidence="1" id="KW-0472">Membrane</keyword>
<feature type="transmembrane region" description="Helical" evidence="1">
    <location>
        <begin position="277"/>
        <end position="297"/>
    </location>
</feature>
<protein>
    <recommendedName>
        <fullName evidence="4">Glycosyltransferase RgtA/B/C/D-like domain-containing protein</fullName>
    </recommendedName>
</protein>
<proteinExistence type="predicted"/>
<keyword evidence="3" id="KW-1185">Reference proteome</keyword>
<evidence type="ECO:0000256" key="1">
    <source>
        <dbReference type="SAM" id="Phobius"/>
    </source>
</evidence>
<feature type="transmembrane region" description="Helical" evidence="1">
    <location>
        <begin position="122"/>
        <end position="144"/>
    </location>
</feature>
<name>T0GQ69_9SPHN</name>
<dbReference type="RefSeq" id="WP_021239220.1">
    <property type="nucleotide sequence ID" value="NZ_ATHO01000143.1"/>
</dbReference>
<sequence>MRVWAILALLITLAFLPVLLNPIPGLADLPNHIARHHVMFHHGSGGMLDHYFDVQWRWIGNLGVDLPVMLLMQWLDAETATRAAVSFIAPLTAAAILLLSRVAHGRISASAMLALPLVFHQAYMYGFVNYCLSVALALLVFAAYLARPPETVRGALLFALAALLVWTAHLGGWAVLLVVAGCAELVRVRGLRDIAASARRLLPLALPLVPLLMWRGASGGPAFSYSDQHLLWGKFMSFAAVLKGWSRYPDLAMTGAIGVLALLAFAWAGGRRADARLLAAGLGISFLSVIMPTKVLGSWGADFRLAPVGVILVLLSITPAAQPRRERLLFAAGALLFAVRVVGISASWHRAGTVLEQRLRILDDVPRGSRMGFIAVHSDCRTPWVLNPDRKLPGLVIPRRDAFTNTMFKVDGSDLMTIRDPGDRARWFDLSEDVEAVCPAGKVDQAALAERVRDMANDDFQTIWIWGVAADRIDLPPGYRVMEAKGNDVLIGRSTQHRPHQPGRS</sequence>
<keyword evidence="1" id="KW-0812">Transmembrane</keyword>
<feature type="transmembrane region" description="Helical" evidence="1">
    <location>
        <begin position="251"/>
        <end position="270"/>
    </location>
</feature>
<dbReference type="EMBL" id="ATHO01000143">
    <property type="protein sequence ID" value="EQB02792.1"/>
    <property type="molecule type" value="Genomic_DNA"/>
</dbReference>
<feature type="transmembrane region" description="Helical" evidence="1">
    <location>
        <begin position="156"/>
        <end position="180"/>
    </location>
</feature>
<dbReference type="Proteomes" id="UP000015525">
    <property type="component" value="Unassembled WGS sequence"/>
</dbReference>
<evidence type="ECO:0000313" key="2">
    <source>
        <dbReference type="EMBL" id="EQB02792.1"/>
    </source>
</evidence>
<feature type="transmembrane region" description="Helical" evidence="1">
    <location>
        <begin position="201"/>
        <end position="217"/>
    </location>
</feature>
<feature type="transmembrane region" description="Helical" evidence="1">
    <location>
        <begin position="328"/>
        <end position="348"/>
    </location>
</feature>
<feature type="transmembrane region" description="Helical" evidence="1">
    <location>
        <begin position="80"/>
        <end position="102"/>
    </location>
</feature>
<gene>
    <name evidence="2" type="ORF">L288_15830</name>
</gene>
<organism evidence="2 3">
    <name type="scientific">Sphingobium quisquiliarum P25</name>
    <dbReference type="NCBI Taxonomy" id="1329909"/>
    <lineage>
        <taxon>Bacteria</taxon>
        <taxon>Pseudomonadati</taxon>
        <taxon>Pseudomonadota</taxon>
        <taxon>Alphaproteobacteria</taxon>
        <taxon>Sphingomonadales</taxon>
        <taxon>Sphingomonadaceae</taxon>
        <taxon>Sphingobium</taxon>
    </lineage>
</organism>
<dbReference type="AlphaFoldDB" id="T0GQ69"/>
<evidence type="ECO:0000313" key="3">
    <source>
        <dbReference type="Proteomes" id="UP000015525"/>
    </source>
</evidence>
<reference evidence="2 3" key="1">
    <citation type="journal article" date="2013" name="Genome Announc.">
        <title>Draft Genome Sequence of Sphingobium quisquiliarum Strain P25T, a Novel Hexachlorocyclohexane (HCH)-Degrading Bacterium Isolated from an HCH Dumpsite.</title>
        <authorList>
            <person name="Kumar Singh A."/>
            <person name="Sangwan N."/>
            <person name="Sharma A."/>
            <person name="Gupta V."/>
            <person name="Khurana J.P."/>
            <person name="Lal R."/>
        </authorList>
    </citation>
    <scope>NUCLEOTIDE SEQUENCE [LARGE SCALE GENOMIC DNA]</scope>
    <source>
        <strain evidence="2 3">P25</strain>
    </source>
</reference>
<comment type="caution">
    <text evidence="2">The sequence shown here is derived from an EMBL/GenBank/DDBJ whole genome shotgun (WGS) entry which is preliminary data.</text>
</comment>
<keyword evidence="1" id="KW-1133">Transmembrane helix</keyword>
<accession>T0GQ69</accession>
<dbReference type="PATRIC" id="fig|1329909.3.peg.3046"/>